<dbReference type="GO" id="GO:0004601">
    <property type="term" value="F:peroxidase activity"/>
    <property type="evidence" value="ECO:0007669"/>
    <property type="project" value="InterPro"/>
</dbReference>
<dbReference type="SUPFAM" id="SSF82784">
    <property type="entry name" value="OsmC-like"/>
    <property type="match status" value="1"/>
</dbReference>
<dbReference type="Proteomes" id="UP001139125">
    <property type="component" value="Unassembled WGS sequence"/>
</dbReference>
<comment type="caution">
    <text evidence="1">The sequence shown here is derived from an EMBL/GenBank/DDBJ whole genome shotgun (WGS) entry which is preliminary data.</text>
</comment>
<reference evidence="1" key="1">
    <citation type="submission" date="2022-06" db="EMBL/GenBank/DDBJ databases">
        <title>Gracilimonas sp. CAU 1638 isolated from sea sediment.</title>
        <authorList>
            <person name="Kim W."/>
        </authorList>
    </citation>
    <scope>NUCLEOTIDE SEQUENCE</scope>
    <source>
        <strain evidence="1">CAU 1638</strain>
    </source>
</reference>
<keyword evidence="2" id="KW-1185">Reference proteome</keyword>
<dbReference type="Gene3D" id="3.30.300.20">
    <property type="match status" value="1"/>
</dbReference>
<dbReference type="InterPro" id="IPR003718">
    <property type="entry name" value="OsmC/Ohr_fam"/>
</dbReference>
<gene>
    <name evidence="1" type="ORF">NM125_12425</name>
</gene>
<protein>
    <submittedName>
        <fullName evidence="1">OsmC family protein</fullName>
    </submittedName>
</protein>
<evidence type="ECO:0000313" key="1">
    <source>
        <dbReference type="EMBL" id="MCP9292385.1"/>
    </source>
</evidence>
<name>A0A9X2L509_9BACT</name>
<dbReference type="EMBL" id="JANDBC010000002">
    <property type="protein sequence ID" value="MCP9292385.1"/>
    <property type="molecule type" value="Genomic_DNA"/>
</dbReference>
<dbReference type="InterPro" id="IPR036102">
    <property type="entry name" value="OsmC/Ohrsf"/>
</dbReference>
<dbReference type="InterPro" id="IPR015946">
    <property type="entry name" value="KH_dom-like_a/b"/>
</dbReference>
<proteinExistence type="predicted"/>
<dbReference type="InterPro" id="IPR052707">
    <property type="entry name" value="OsmC_Ohr_Peroxiredoxin"/>
</dbReference>
<evidence type="ECO:0000313" key="2">
    <source>
        <dbReference type="Proteomes" id="UP001139125"/>
    </source>
</evidence>
<dbReference type="Pfam" id="PF02566">
    <property type="entry name" value="OsmC"/>
    <property type="match status" value="1"/>
</dbReference>
<dbReference type="PANTHER" id="PTHR42830:SF1">
    <property type="entry name" value="OSMOTICALLY INDUCIBLE FAMILY PROTEIN"/>
    <property type="match status" value="1"/>
</dbReference>
<dbReference type="PANTHER" id="PTHR42830">
    <property type="entry name" value="OSMOTICALLY INDUCIBLE FAMILY PROTEIN"/>
    <property type="match status" value="1"/>
</dbReference>
<dbReference type="RefSeq" id="WP_255135269.1">
    <property type="nucleotide sequence ID" value="NZ_JANDBC010000002.1"/>
</dbReference>
<dbReference type="NCBIfam" id="TIGR03562">
    <property type="entry name" value="osmo_induc_OsmC"/>
    <property type="match status" value="1"/>
</dbReference>
<dbReference type="GO" id="GO:0006979">
    <property type="term" value="P:response to oxidative stress"/>
    <property type="evidence" value="ECO:0007669"/>
    <property type="project" value="InterPro"/>
</dbReference>
<sequence length="140" mass="14542">MPTKRAEAVWNGNLKSGNGTMKVGSGSYEGAYSFATRFEDKSGSNPEELIGAAHAGCFSMALSNELDKAGFTPNSVQTNAEVTINPGAGAITTIKLTSKGNVPNIDNDKFQEIAEAAKKGCPVSKALSGVTIELDATLEN</sequence>
<dbReference type="InterPro" id="IPR019904">
    <property type="entry name" value="Peroxiredoxin_OsmC"/>
</dbReference>
<dbReference type="AlphaFoldDB" id="A0A9X2L509"/>
<organism evidence="1 2">
    <name type="scientific">Gracilimonas sediminicola</name>
    <dbReference type="NCBI Taxonomy" id="2952158"/>
    <lineage>
        <taxon>Bacteria</taxon>
        <taxon>Pseudomonadati</taxon>
        <taxon>Balneolota</taxon>
        <taxon>Balneolia</taxon>
        <taxon>Balneolales</taxon>
        <taxon>Balneolaceae</taxon>
        <taxon>Gracilimonas</taxon>
    </lineage>
</organism>
<accession>A0A9X2L509</accession>